<evidence type="ECO:0000256" key="2">
    <source>
        <dbReference type="ARBA" id="ARBA00023015"/>
    </source>
</evidence>
<dbReference type="RefSeq" id="WP_125971473.1">
    <property type="nucleotide sequence ID" value="NZ_CP034433.1"/>
</dbReference>
<dbReference type="PANTHER" id="PTHR30537">
    <property type="entry name" value="HTH-TYPE TRANSCRIPTIONAL REGULATOR"/>
    <property type="match status" value="1"/>
</dbReference>
<name>A0A3S8ZPW4_9NEIS</name>
<dbReference type="InterPro" id="IPR058163">
    <property type="entry name" value="LysR-type_TF_proteobact-type"/>
</dbReference>
<protein>
    <submittedName>
        <fullName evidence="6">LysR family transcriptional regulator</fullName>
    </submittedName>
</protein>
<dbReference type="FunFam" id="3.40.190.290:FF:000001">
    <property type="entry name" value="Transcriptional regulator, LysR family"/>
    <property type="match status" value="1"/>
</dbReference>
<proteinExistence type="inferred from homology"/>
<dbReference type="InterPro" id="IPR005119">
    <property type="entry name" value="LysR_subst-bd"/>
</dbReference>
<gene>
    <name evidence="6" type="ORF">EJO50_02785</name>
</gene>
<dbReference type="InterPro" id="IPR036390">
    <property type="entry name" value="WH_DNA-bd_sf"/>
</dbReference>
<dbReference type="SUPFAM" id="SSF53850">
    <property type="entry name" value="Periplasmic binding protein-like II"/>
    <property type="match status" value="1"/>
</dbReference>
<dbReference type="SUPFAM" id="SSF46785">
    <property type="entry name" value="Winged helix' DNA-binding domain"/>
    <property type="match status" value="1"/>
</dbReference>
<dbReference type="Gene3D" id="1.10.10.10">
    <property type="entry name" value="Winged helix-like DNA-binding domain superfamily/Winged helix DNA-binding domain"/>
    <property type="match status" value="1"/>
</dbReference>
<dbReference type="CDD" id="cd08472">
    <property type="entry name" value="PBP2_CrgA_like_3"/>
    <property type="match status" value="1"/>
</dbReference>
<evidence type="ECO:0000313" key="6">
    <source>
        <dbReference type="EMBL" id="AZN35505.1"/>
    </source>
</evidence>
<dbReference type="OrthoDB" id="9178040at2"/>
<dbReference type="AlphaFoldDB" id="A0A3S8ZPW4"/>
<dbReference type="KEGG" id="iod:EJO50_02785"/>
<accession>A0A3S8ZPW4</accession>
<dbReference type="InterPro" id="IPR036388">
    <property type="entry name" value="WH-like_DNA-bd_sf"/>
</dbReference>
<dbReference type="GO" id="GO:0006351">
    <property type="term" value="P:DNA-templated transcription"/>
    <property type="evidence" value="ECO:0007669"/>
    <property type="project" value="TreeGrafter"/>
</dbReference>
<organism evidence="6 7">
    <name type="scientific">Iodobacter ciconiae</name>
    <dbReference type="NCBI Taxonomy" id="2496266"/>
    <lineage>
        <taxon>Bacteria</taxon>
        <taxon>Pseudomonadati</taxon>
        <taxon>Pseudomonadota</taxon>
        <taxon>Betaproteobacteria</taxon>
        <taxon>Neisseriales</taxon>
        <taxon>Chitinibacteraceae</taxon>
        <taxon>Iodobacter</taxon>
    </lineage>
</organism>
<evidence type="ECO:0000259" key="5">
    <source>
        <dbReference type="PROSITE" id="PS50931"/>
    </source>
</evidence>
<dbReference type="Proteomes" id="UP000282438">
    <property type="component" value="Chromosome"/>
</dbReference>
<dbReference type="Pfam" id="PF00126">
    <property type="entry name" value="HTH_1"/>
    <property type="match status" value="1"/>
</dbReference>
<evidence type="ECO:0000256" key="1">
    <source>
        <dbReference type="ARBA" id="ARBA00009437"/>
    </source>
</evidence>
<dbReference type="PANTHER" id="PTHR30537:SF72">
    <property type="entry name" value="LYSR FAMILY TRANSCRIPTIONAL REGULATOR"/>
    <property type="match status" value="1"/>
</dbReference>
<keyword evidence="4" id="KW-0804">Transcription</keyword>
<dbReference type="GO" id="GO:0003700">
    <property type="term" value="F:DNA-binding transcription factor activity"/>
    <property type="evidence" value="ECO:0007669"/>
    <property type="project" value="InterPro"/>
</dbReference>
<dbReference type="EMBL" id="CP034433">
    <property type="protein sequence ID" value="AZN35505.1"/>
    <property type="molecule type" value="Genomic_DNA"/>
</dbReference>
<keyword evidence="7" id="KW-1185">Reference proteome</keyword>
<sequence length="304" mass="33775">MHPTEAMQIFIRVAELGSFTLAAQALAQPRATVSSAVQQLESWLGVQLLLRTTRKVQITPDGQAFYERSRDLLADMDELQNLFQHTSATLKGRLRVDMPAGIATQMVLPRLPEFMAEHPQLQIELSSTDRRVDLVRDGFDCVIRVGQLADSNYIARPLGQMRQINCASPAYLAAHGTPLQLADLAQHQLIHYQPNLGDKVLGWEYHDGQSVQQIQMGGLLTVNHTDSYQAACVAGLGLIQVPELGVQHLLASGQLCEILPQYCAPSLPISLLYTQRRHLSKRVQVFMQWISTISAHYLTSTSSI</sequence>
<evidence type="ECO:0000256" key="3">
    <source>
        <dbReference type="ARBA" id="ARBA00023125"/>
    </source>
</evidence>
<keyword evidence="2" id="KW-0805">Transcription regulation</keyword>
<comment type="similarity">
    <text evidence="1">Belongs to the LysR transcriptional regulatory family.</text>
</comment>
<keyword evidence="3" id="KW-0238">DNA-binding</keyword>
<dbReference type="Gene3D" id="3.40.190.290">
    <property type="match status" value="1"/>
</dbReference>
<dbReference type="FunFam" id="1.10.10.10:FF:000001">
    <property type="entry name" value="LysR family transcriptional regulator"/>
    <property type="match status" value="1"/>
</dbReference>
<reference evidence="6 7" key="1">
    <citation type="submission" date="2018-12" db="EMBL/GenBank/DDBJ databases">
        <title>Complete genome sequence of Iodobacter sp. H11R3.</title>
        <authorList>
            <person name="Bae J.-W."/>
        </authorList>
    </citation>
    <scope>NUCLEOTIDE SEQUENCE [LARGE SCALE GENOMIC DNA]</scope>
    <source>
        <strain evidence="6 7">H11R3</strain>
    </source>
</reference>
<feature type="domain" description="HTH lysR-type" evidence="5">
    <location>
        <begin position="1"/>
        <end position="59"/>
    </location>
</feature>
<dbReference type="GO" id="GO:0043565">
    <property type="term" value="F:sequence-specific DNA binding"/>
    <property type="evidence" value="ECO:0007669"/>
    <property type="project" value="TreeGrafter"/>
</dbReference>
<dbReference type="InterPro" id="IPR000847">
    <property type="entry name" value="LysR_HTH_N"/>
</dbReference>
<evidence type="ECO:0000313" key="7">
    <source>
        <dbReference type="Proteomes" id="UP000282438"/>
    </source>
</evidence>
<dbReference type="PROSITE" id="PS50931">
    <property type="entry name" value="HTH_LYSR"/>
    <property type="match status" value="1"/>
</dbReference>
<dbReference type="Pfam" id="PF03466">
    <property type="entry name" value="LysR_substrate"/>
    <property type="match status" value="1"/>
</dbReference>
<evidence type="ECO:0000256" key="4">
    <source>
        <dbReference type="ARBA" id="ARBA00023163"/>
    </source>
</evidence>